<feature type="repeat" description="ANK" evidence="3">
    <location>
        <begin position="472"/>
        <end position="495"/>
    </location>
</feature>
<evidence type="ECO:0000256" key="2">
    <source>
        <dbReference type="ARBA" id="ARBA00023043"/>
    </source>
</evidence>
<dbReference type="RefSeq" id="XP_001214908.1">
    <property type="nucleotide sequence ID" value="XM_001214908.1"/>
</dbReference>
<name>Q0CKQ4_ASPTN</name>
<dbReference type="OrthoDB" id="1577640at2759"/>
<evidence type="ECO:0000256" key="1">
    <source>
        <dbReference type="ARBA" id="ARBA00022737"/>
    </source>
</evidence>
<dbReference type="VEuPathDB" id="FungiDB:ATEG_05730"/>
<dbReference type="Proteomes" id="UP000007963">
    <property type="component" value="Unassembled WGS sequence"/>
</dbReference>
<protein>
    <submittedName>
        <fullName evidence="4">Uncharacterized protein</fullName>
    </submittedName>
</protein>
<dbReference type="PROSITE" id="PS50088">
    <property type="entry name" value="ANK_REPEAT"/>
    <property type="match status" value="2"/>
</dbReference>
<dbReference type="InterPro" id="IPR036770">
    <property type="entry name" value="Ankyrin_rpt-contain_sf"/>
</dbReference>
<dbReference type="STRING" id="341663.Q0CKQ4"/>
<dbReference type="SMART" id="SM00248">
    <property type="entry name" value="ANK"/>
    <property type="match status" value="11"/>
</dbReference>
<keyword evidence="2 3" id="KW-0040">ANK repeat</keyword>
<evidence type="ECO:0000256" key="3">
    <source>
        <dbReference type="PROSITE-ProRule" id="PRU00023"/>
    </source>
</evidence>
<dbReference type="AlphaFoldDB" id="Q0CKQ4"/>
<gene>
    <name evidence="4" type="ORF">ATEG_05730</name>
</gene>
<sequence>MTRVARIPPELIHHILAYLVPSWDWGQTYYTWKAIKELKPAHAHAFWFLNLRLVNRSFNTVVLDLFADVLANDFYSTDALTEDPQTDSMMAMGRRILQHLVTSVAGDHYSSKTTRRTGGESPHRLVNMIIQIGERAAALLSDPRLEDDEDLREAYTEGAIATLTGLTGTDLLLFLNRRYLAGIEAVDYDDKDAASAVLMVAAYLGRRDHLERLLAIDSGQDINFHCFEKQIWPPLTAACLAGRLGLVEFLLERGADLHIRPDSDRMGWSSVGMMEIAARAGHAHVVDFLIHNNVSATGDNATYAPLAIAAGGRHISTLRLLLKLPNIDLIGPYGVEYSAFFLAIERGYGDILDELLKRKDLDVNMTGTIYGVMDATALAVAAGLGREELFITLFEHPGVDRTQVTVLKAAIEGGNLNILKRIVEEVPECFEECRKVFPAETALCKAAADGTEETVRYLLTVDEQSICRGDLYGQTPLHRAILSGALENVQALLEHPEMDQECFAMADNRGRTCLHHAAESHRNPDILQALLNRPDPNINARNSFGQTPFAVAAWHGAVDMFKALLAREDVIKDSLDDFGRNPFMNAAAGGAEEIIDIFFQLSLPQTEVWRRDKDNRTALQWAVLNGGDNVVKRLLDPDIGATEEIVRDALRDAETWFARWIEDKEAVWGSPAEWVDWCLEMKRKKKDIIKILSDALEHRLKCR</sequence>
<dbReference type="HOGENOM" id="CLU_431448_0_0_1"/>
<dbReference type="Gene3D" id="1.25.40.20">
    <property type="entry name" value="Ankyrin repeat-containing domain"/>
    <property type="match status" value="2"/>
</dbReference>
<dbReference type="eggNOG" id="KOG0504">
    <property type="taxonomic scope" value="Eukaryota"/>
</dbReference>
<dbReference type="EMBL" id="CH476601">
    <property type="protein sequence ID" value="EAU33491.1"/>
    <property type="molecule type" value="Genomic_DNA"/>
</dbReference>
<organism evidence="4 5">
    <name type="scientific">Aspergillus terreus (strain NIH 2624 / FGSC A1156)</name>
    <dbReference type="NCBI Taxonomy" id="341663"/>
    <lineage>
        <taxon>Eukaryota</taxon>
        <taxon>Fungi</taxon>
        <taxon>Dikarya</taxon>
        <taxon>Ascomycota</taxon>
        <taxon>Pezizomycotina</taxon>
        <taxon>Eurotiomycetes</taxon>
        <taxon>Eurotiomycetidae</taxon>
        <taxon>Eurotiales</taxon>
        <taxon>Aspergillaceae</taxon>
        <taxon>Aspergillus</taxon>
        <taxon>Aspergillus subgen. Circumdati</taxon>
    </lineage>
</organism>
<proteinExistence type="predicted"/>
<reference evidence="5" key="1">
    <citation type="submission" date="2005-09" db="EMBL/GenBank/DDBJ databases">
        <title>Annotation of the Aspergillus terreus NIH2624 genome.</title>
        <authorList>
            <person name="Birren B.W."/>
            <person name="Lander E.S."/>
            <person name="Galagan J.E."/>
            <person name="Nusbaum C."/>
            <person name="Devon K."/>
            <person name="Henn M."/>
            <person name="Ma L.-J."/>
            <person name="Jaffe D.B."/>
            <person name="Butler J."/>
            <person name="Alvarez P."/>
            <person name="Gnerre S."/>
            <person name="Grabherr M."/>
            <person name="Kleber M."/>
            <person name="Mauceli E.W."/>
            <person name="Brockman W."/>
            <person name="Rounsley S."/>
            <person name="Young S.K."/>
            <person name="LaButti K."/>
            <person name="Pushparaj V."/>
            <person name="DeCaprio D."/>
            <person name="Crawford M."/>
            <person name="Koehrsen M."/>
            <person name="Engels R."/>
            <person name="Montgomery P."/>
            <person name="Pearson M."/>
            <person name="Howarth C."/>
            <person name="Larson L."/>
            <person name="Luoma S."/>
            <person name="White J."/>
            <person name="Alvarado L."/>
            <person name="Kodira C.D."/>
            <person name="Zeng Q."/>
            <person name="Oleary S."/>
            <person name="Yandava C."/>
            <person name="Denning D.W."/>
            <person name="Nierman W.C."/>
            <person name="Milne T."/>
            <person name="Madden K."/>
        </authorList>
    </citation>
    <scope>NUCLEOTIDE SEQUENCE [LARGE SCALE GENOMIC DNA]</scope>
    <source>
        <strain evidence="5">NIH 2624 / FGSC A1156</strain>
    </source>
</reference>
<dbReference type="PROSITE" id="PS50297">
    <property type="entry name" value="ANK_REP_REGION"/>
    <property type="match status" value="1"/>
</dbReference>
<keyword evidence="1" id="KW-0677">Repeat</keyword>
<dbReference type="SUPFAM" id="SSF48403">
    <property type="entry name" value="Ankyrin repeat"/>
    <property type="match status" value="2"/>
</dbReference>
<dbReference type="Pfam" id="PF12796">
    <property type="entry name" value="Ank_2"/>
    <property type="match status" value="2"/>
</dbReference>
<dbReference type="GeneID" id="4321640"/>
<dbReference type="OMA" id="CVDPEIM"/>
<dbReference type="Pfam" id="PF00023">
    <property type="entry name" value="Ank"/>
    <property type="match status" value="2"/>
</dbReference>
<dbReference type="InterPro" id="IPR002110">
    <property type="entry name" value="Ankyrin_rpt"/>
</dbReference>
<dbReference type="PANTHER" id="PTHR24198">
    <property type="entry name" value="ANKYRIN REPEAT AND PROTEIN KINASE DOMAIN-CONTAINING PROTEIN"/>
    <property type="match status" value="1"/>
</dbReference>
<evidence type="ECO:0000313" key="5">
    <source>
        <dbReference type="Proteomes" id="UP000007963"/>
    </source>
</evidence>
<dbReference type="PANTHER" id="PTHR24198:SF165">
    <property type="entry name" value="ANKYRIN REPEAT-CONTAINING PROTEIN-RELATED"/>
    <property type="match status" value="1"/>
</dbReference>
<feature type="repeat" description="ANK" evidence="3">
    <location>
        <begin position="234"/>
        <end position="262"/>
    </location>
</feature>
<evidence type="ECO:0000313" key="4">
    <source>
        <dbReference type="EMBL" id="EAU33491.1"/>
    </source>
</evidence>
<accession>Q0CKQ4</accession>